<organism evidence="1">
    <name type="scientific">Human papillomavirus</name>
    <dbReference type="NCBI Taxonomy" id="10566"/>
    <lineage>
        <taxon>Viruses</taxon>
        <taxon>Monodnaviria</taxon>
        <taxon>Shotokuvirae</taxon>
        <taxon>Cossaviricota</taxon>
        <taxon>Papovaviricetes</taxon>
        <taxon>Zurhausenvirales</taxon>
        <taxon>Papillomaviridae</taxon>
    </lineage>
</organism>
<proteinExistence type="predicted"/>
<dbReference type="EMBL" id="HM748614">
    <property type="protein sequence ID" value="ADX99461.1"/>
    <property type="molecule type" value="Genomic_DNA"/>
</dbReference>
<protein>
    <submittedName>
        <fullName evidence="1">Major capsid protein L1</fullName>
    </submittedName>
</protein>
<feature type="non-terminal residue" evidence="1">
    <location>
        <position position="1"/>
    </location>
</feature>
<sequence length="46" mass="5324">FVTVVDTTRSTNMALGHRYSLPHPPILIIKSHSAPWGRIRFQVYFI</sequence>
<reference evidence="1" key="1">
    <citation type="journal article" date="2012" name="ScientificWorldJournal">
        <title>Human papillomavirus is associated with breast cancer in the north part of iran.</title>
        <authorList>
            <person name="Sigaroodi A."/>
            <person name="Nadji S.A."/>
            <person name="Naghshvar F."/>
            <person name="Nategh R."/>
            <person name="Emami H."/>
            <person name="Velayati A.A."/>
        </authorList>
    </citation>
    <scope>NUCLEOTIDE SEQUENCE</scope>
    <source>
        <strain evidence="1">B25-GP</strain>
    </source>
</reference>
<gene>
    <name evidence="1" type="primary">L1</name>
</gene>
<name>F1BC96_9PAPI</name>
<evidence type="ECO:0000313" key="1">
    <source>
        <dbReference type="EMBL" id="ADX99461.1"/>
    </source>
</evidence>
<accession>F1BC96</accession>
<feature type="non-terminal residue" evidence="1">
    <location>
        <position position="46"/>
    </location>
</feature>